<dbReference type="AlphaFoldDB" id="A0AAV4RFU0"/>
<sequence length="103" mass="11218">MSPILGGDLAWRNNASALTFEAMPFRILPVGSSLSKRAFVLSRHASSGLHSPPFAGSGETGERVIPGSALSHALKRMFPGNRLFWRLRDGIMSLYPTHQNCLP</sequence>
<gene>
    <name evidence="1" type="ORF">CDAR_577731</name>
</gene>
<organism evidence="1 2">
    <name type="scientific">Caerostris darwini</name>
    <dbReference type="NCBI Taxonomy" id="1538125"/>
    <lineage>
        <taxon>Eukaryota</taxon>
        <taxon>Metazoa</taxon>
        <taxon>Ecdysozoa</taxon>
        <taxon>Arthropoda</taxon>
        <taxon>Chelicerata</taxon>
        <taxon>Arachnida</taxon>
        <taxon>Araneae</taxon>
        <taxon>Araneomorphae</taxon>
        <taxon>Entelegynae</taxon>
        <taxon>Araneoidea</taxon>
        <taxon>Araneidae</taxon>
        <taxon>Caerostris</taxon>
    </lineage>
</organism>
<evidence type="ECO:0000313" key="1">
    <source>
        <dbReference type="EMBL" id="GIY20550.1"/>
    </source>
</evidence>
<proteinExistence type="predicted"/>
<keyword evidence="2" id="KW-1185">Reference proteome</keyword>
<dbReference type="Proteomes" id="UP001054837">
    <property type="component" value="Unassembled WGS sequence"/>
</dbReference>
<name>A0AAV4RFU0_9ARAC</name>
<accession>A0AAV4RFU0</accession>
<protein>
    <submittedName>
        <fullName evidence="1">Uncharacterized protein</fullName>
    </submittedName>
</protein>
<comment type="caution">
    <text evidence="1">The sequence shown here is derived from an EMBL/GenBank/DDBJ whole genome shotgun (WGS) entry which is preliminary data.</text>
</comment>
<reference evidence="1 2" key="1">
    <citation type="submission" date="2021-06" db="EMBL/GenBank/DDBJ databases">
        <title>Caerostris darwini draft genome.</title>
        <authorList>
            <person name="Kono N."/>
            <person name="Arakawa K."/>
        </authorList>
    </citation>
    <scope>NUCLEOTIDE SEQUENCE [LARGE SCALE GENOMIC DNA]</scope>
</reference>
<dbReference type="EMBL" id="BPLQ01006187">
    <property type="protein sequence ID" value="GIY20550.1"/>
    <property type="molecule type" value="Genomic_DNA"/>
</dbReference>
<evidence type="ECO:0000313" key="2">
    <source>
        <dbReference type="Proteomes" id="UP001054837"/>
    </source>
</evidence>